<proteinExistence type="predicted"/>
<evidence type="ECO:0000313" key="1">
    <source>
        <dbReference type="EMBL" id="KAH6924669.1"/>
    </source>
</evidence>
<comment type="caution">
    <text evidence="1">The sequence shown here is derived from an EMBL/GenBank/DDBJ whole genome shotgun (WGS) entry which is preliminary data.</text>
</comment>
<name>A0ACB7RVX5_HYAAI</name>
<sequence length="385" mass="43618">MTCSMVSHFKWYGLLCHLAGTLHIRGLQRGPDSARASLRSWYALYASCCLLAVYAGEFVYILQGARNEFQGSHRSTKISYILIYGFTQLKVAVNAVTSAFRASEFLEFFRTAQRFERDTGFRQSRDSFAKSRAFLVLRAVMFAIYCGAAAMTFAYLIEHYNETPSFASKTFFQTLAVLNFLLYLPHDTVYSIVLRPCCEVMVAYIRAQCEELTLVARKTDHVSRMHCVRRLEQVRWNLCGIRDLKGRLERVWKWPLLLAGVNVLLSMSVDAAASFYKLVSGEGLFLSAVFTAYQAVDFAELSMLSQMMVSEASRMKAVLRTMALRDSPECYINQVVFLYDAVQPSEMALQCGHFFKLNTPLVVTMAGAIITFSVILVQTVDQTQH</sequence>
<evidence type="ECO:0000313" key="2">
    <source>
        <dbReference type="Proteomes" id="UP000821845"/>
    </source>
</evidence>
<organism evidence="1 2">
    <name type="scientific">Hyalomma asiaticum</name>
    <name type="common">Tick</name>
    <dbReference type="NCBI Taxonomy" id="266040"/>
    <lineage>
        <taxon>Eukaryota</taxon>
        <taxon>Metazoa</taxon>
        <taxon>Ecdysozoa</taxon>
        <taxon>Arthropoda</taxon>
        <taxon>Chelicerata</taxon>
        <taxon>Arachnida</taxon>
        <taxon>Acari</taxon>
        <taxon>Parasitiformes</taxon>
        <taxon>Ixodida</taxon>
        <taxon>Ixodoidea</taxon>
        <taxon>Ixodidae</taxon>
        <taxon>Hyalomminae</taxon>
        <taxon>Hyalomma</taxon>
    </lineage>
</organism>
<keyword evidence="2" id="KW-1185">Reference proteome</keyword>
<dbReference type="Proteomes" id="UP000821845">
    <property type="component" value="Chromosome 8"/>
</dbReference>
<accession>A0ACB7RVX5</accession>
<protein>
    <submittedName>
        <fullName evidence="1">Uncharacterized protein</fullName>
    </submittedName>
</protein>
<dbReference type="EMBL" id="CM023488">
    <property type="protein sequence ID" value="KAH6924669.1"/>
    <property type="molecule type" value="Genomic_DNA"/>
</dbReference>
<gene>
    <name evidence="1" type="ORF">HPB50_021810</name>
</gene>
<reference evidence="1" key="1">
    <citation type="submission" date="2020-05" db="EMBL/GenBank/DDBJ databases">
        <title>Large-scale comparative analyses of tick genomes elucidate their genetic diversity and vector capacities.</title>
        <authorList>
            <person name="Jia N."/>
            <person name="Wang J."/>
            <person name="Shi W."/>
            <person name="Du L."/>
            <person name="Sun Y."/>
            <person name="Zhan W."/>
            <person name="Jiang J."/>
            <person name="Wang Q."/>
            <person name="Zhang B."/>
            <person name="Ji P."/>
            <person name="Sakyi L.B."/>
            <person name="Cui X."/>
            <person name="Yuan T."/>
            <person name="Jiang B."/>
            <person name="Yang W."/>
            <person name="Lam T.T.-Y."/>
            <person name="Chang Q."/>
            <person name="Ding S."/>
            <person name="Wang X."/>
            <person name="Zhu J."/>
            <person name="Ruan X."/>
            <person name="Zhao L."/>
            <person name="Wei J."/>
            <person name="Que T."/>
            <person name="Du C."/>
            <person name="Cheng J."/>
            <person name="Dai P."/>
            <person name="Han X."/>
            <person name="Huang E."/>
            <person name="Gao Y."/>
            <person name="Liu J."/>
            <person name="Shao H."/>
            <person name="Ye R."/>
            <person name="Li L."/>
            <person name="Wei W."/>
            <person name="Wang X."/>
            <person name="Wang C."/>
            <person name="Yang T."/>
            <person name="Huo Q."/>
            <person name="Li W."/>
            <person name="Guo W."/>
            <person name="Chen H."/>
            <person name="Zhou L."/>
            <person name="Ni X."/>
            <person name="Tian J."/>
            <person name="Zhou Y."/>
            <person name="Sheng Y."/>
            <person name="Liu T."/>
            <person name="Pan Y."/>
            <person name="Xia L."/>
            <person name="Li J."/>
            <person name="Zhao F."/>
            <person name="Cao W."/>
        </authorList>
    </citation>
    <scope>NUCLEOTIDE SEQUENCE</scope>
    <source>
        <strain evidence="1">Hyas-2018</strain>
    </source>
</reference>